<organism evidence="2 3">
    <name type="scientific">Adineta ricciae</name>
    <name type="common">Rotifer</name>
    <dbReference type="NCBI Taxonomy" id="249248"/>
    <lineage>
        <taxon>Eukaryota</taxon>
        <taxon>Metazoa</taxon>
        <taxon>Spiralia</taxon>
        <taxon>Gnathifera</taxon>
        <taxon>Rotifera</taxon>
        <taxon>Eurotatoria</taxon>
        <taxon>Bdelloidea</taxon>
        <taxon>Adinetida</taxon>
        <taxon>Adinetidae</taxon>
        <taxon>Adineta</taxon>
    </lineage>
</organism>
<dbReference type="Proteomes" id="UP000663828">
    <property type="component" value="Unassembled WGS sequence"/>
</dbReference>
<evidence type="ECO:0000313" key="2">
    <source>
        <dbReference type="EMBL" id="CAF1528583.1"/>
    </source>
</evidence>
<gene>
    <name evidence="1" type="ORF">EDS130_LOCUS41880</name>
    <name evidence="2" type="ORF">XAT740_LOCUS41292</name>
</gene>
<accession>A0A815V6R2</accession>
<dbReference type="EMBL" id="CAJNOR010004808">
    <property type="protein sequence ID" value="CAF1528583.1"/>
    <property type="molecule type" value="Genomic_DNA"/>
</dbReference>
<sequence>MRLVCSLDQLQLDYKVMNPNQEVIKSMDGNISMKAVVRGIDYNEKIMNFLIDDVYDTKDDHISGMIRISLPTQYFPPSFSYFNEKTRFRVNTEYFLSVDVHVDGINTSLKTTVPLTIGFEPEHITFNEVISPD</sequence>
<proteinExistence type="predicted"/>
<evidence type="ECO:0000313" key="3">
    <source>
        <dbReference type="Proteomes" id="UP000663828"/>
    </source>
</evidence>
<dbReference type="Proteomes" id="UP000663852">
    <property type="component" value="Unassembled WGS sequence"/>
</dbReference>
<comment type="caution">
    <text evidence="2">The sequence shown here is derived from an EMBL/GenBank/DDBJ whole genome shotgun (WGS) entry which is preliminary data.</text>
</comment>
<dbReference type="EMBL" id="CAJNOJ010000576">
    <property type="protein sequence ID" value="CAF1488590.1"/>
    <property type="molecule type" value="Genomic_DNA"/>
</dbReference>
<dbReference type="AlphaFoldDB" id="A0A815V6R2"/>
<reference evidence="2" key="1">
    <citation type="submission" date="2021-02" db="EMBL/GenBank/DDBJ databases">
        <authorList>
            <person name="Nowell W R."/>
        </authorList>
    </citation>
    <scope>NUCLEOTIDE SEQUENCE</scope>
</reference>
<name>A0A815V6R2_ADIRI</name>
<evidence type="ECO:0000313" key="1">
    <source>
        <dbReference type="EMBL" id="CAF1488590.1"/>
    </source>
</evidence>
<keyword evidence="3" id="KW-1185">Reference proteome</keyword>
<protein>
    <submittedName>
        <fullName evidence="2">Uncharacterized protein</fullName>
    </submittedName>
</protein>